<dbReference type="AlphaFoldDB" id="A0ABD1THT9"/>
<evidence type="ECO:0000256" key="1">
    <source>
        <dbReference type="SAM" id="SignalP"/>
    </source>
</evidence>
<sequence length="143" mass="16482">MAFFMTLLMLFRSVSCRLTKKLPDALSHRESTITENAFDTILKEELRPPSPTPAFSEGEMLSSVLKRLGKLEEKVNTLQTKPFVMPCEKEELLHAAVCRVEALEAELIATKKALYEALIKQEELLAYIDSREEARFRKKKFCW</sequence>
<keyword evidence="1" id="KW-0732">Signal</keyword>
<feature type="signal peptide" evidence="1">
    <location>
        <begin position="1"/>
        <end position="16"/>
    </location>
</feature>
<dbReference type="InterPro" id="IPR051026">
    <property type="entry name" value="PI/PC_transfer"/>
</dbReference>
<dbReference type="PANTHER" id="PTHR45657:SF5">
    <property type="entry name" value="PHOSPHATIDYLINOSITOL_PHOSPHATIDYLCHOLINE TRANSFER PROTEIN SFH6"/>
    <property type="match status" value="1"/>
</dbReference>
<organism evidence="2 3">
    <name type="scientific">Abeliophyllum distichum</name>
    <dbReference type="NCBI Taxonomy" id="126358"/>
    <lineage>
        <taxon>Eukaryota</taxon>
        <taxon>Viridiplantae</taxon>
        <taxon>Streptophyta</taxon>
        <taxon>Embryophyta</taxon>
        <taxon>Tracheophyta</taxon>
        <taxon>Spermatophyta</taxon>
        <taxon>Magnoliopsida</taxon>
        <taxon>eudicotyledons</taxon>
        <taxon>Gunneridae</taxon>
        <taxon>Pentapetalae</taxon>
        <taxon>asterids</taxon>
        <taxon>lamiids</taxon>
        <taxon>Lamiales</taxon>
        <taxon>Oleaceae</taxon>
        <taxon>Forsythieae</taxon>
        <taxon>Abeliophyllum</taxon>
    </lineage>
</organism>
<proteinExistence type="predicted"/>
<evidence type="ECO:0000313" key="2">
    <source>
        <dbReference type="EMBL" id="KAL2512309.1"/>
    </source>
</evidence>
<evidence type="ECO:0000313" key="3">
    <source>
        <dbReference type="Proteomes" id="UP001604336"/>
    </source>
</evidence>
<dbReference type="EMBL" id="JBFOLK010000005">
    <property type="protein sequence ID" value="KAL2512309.1"/>
    <property type="molecule type" value="Genomic_DNA"/>
</dbReference>
<gene>
    <name evidence="2" type="ORF">Adt_17909</name>
</gene>
<reference evidence="3" key="1">
    <citation type="submission" date="2024-07" db="EMBL/GenBank/DDBJ databases">
        <title>Two chromosome-level genome assemblies of Korean endemic species Abeliophyllum distichum and Forsythia ovata (Oleaceae).</title>
        <authorList>
            <person name="Jang H."/>
        </authorList>
    </citation>
    <scope>NUCLEOTIDE SEQUENCE [LARGE SCALE GENOMIC DNA]</scope>
</reference>
<keyword evidence="3" id="KW-1185">Reference proteome</keyword>
<comment type="caution">
    <text evidence="2">The sequence shown here is derived from an EMBL/GenBank/DDBJ whole genome shotgun (WGS) entry which is preliminary data.</text>
</comment>
<feature type="chain" id="PRO_5044796188" evidence="1">
    <location>
        <begin position="17"/>
        <end position="143"/>
    </location>
</feature>
<protein>
    <submittedName>
        <fullName evidence="2">Phosphatidylinositol/phosphatidylcholine transfer protein SFH8</fullName>
    </submittedName>
</protein>
<dbReference type="Proteomes" id="UP001604336">
    <property type="component" value="Unassembled WGS sequence"/>
</dbReference>
<dbReference type="PANTHER" id="PTHR45657">
    <property type="entry name" value="CRAL-TRIO DOMAIN-CONTAINING PROTEIN YKL091C-RELATED"/>
    <property type="match status" value="1"/>
</dbReference>
<accession>A0ABD1THT9</accession>
<name>A0ABD1THT9_9LAMI</name>